<dbReference type="Gene3D" id="3.40.30.10">
    <property type="entry name" value="Glutaredoxin"/>
    <property type="match status" value="1"/>
</dbReference>
<dbReference type="NCBIfam" id="TIGR00412">
    <property type="entry name" value="redox_disulf_2"/>
    <property type="match status" value="1"/>
</dbReference>
<sequence length="78" mass="8408">MDIKVLGMGCAKCSKLEENVKEAVKELGIDATIEKVKDIKEIMSYGVMGTPGLVIDGEVKVAGRLADTEEIKKLIKGE</sequence>
<feature type="domain" description="Thioredoxin-like fold" evidence="3">
    <location>
        <begin position="1"/>
        <end position="76"/>
    </location>
</feature>
<feature type="active site" description="Nucleophile" evidence="1">
    <location>
        <position position="13"/>
    </location>
</feature>
<proteinExistence type="predicted"/>
<evidence type="ECO:0000256" key="2">
    <source>
        <dbReference type="PIRSR" id="PIRSR037031-51"/>
    </source>
</evidence>
<evidence type="ECO:0000259" key="3">
    <source>
        <dbReference type="Pfam" id="PF13192"/>
    </source>
</evidence>
<evidence type="ECO:0000313" key="4">
    <source>
        <dbReference type="EMBL" id="EOD00295.1"/>
    </source>
</evidence>
<dbReference type="InterPro" id="IPR036249">
    <property type="entry name" value="Thioredoxin-like_sf"/>
</dbReference>
<dbReference type="PANTHER" id="PTHR36450">
    <property type="entry name" value="THIOREDOXIN"/>
    <property type="match status" value="1"/>
</dbReference>
<dbReference type="PANTHER" id="PTHR36450:SF1">
    <property type="entry name" value="THIOREDOXIN"/>
    <property type="match status" value="1"/>
</dbReference>
<name>R1CDC3_9FIRM</name>
<evidence type="ECO:0000256" key="1">
    <source>
        <dbReference type="PIRSR" id="PIRSR037031-50"/>
    </source>
</evidence>
<dbReference type="InterPro" id="IPR005243">
    <property type="entry name" value="THIRX-like_proc"/>
</dbReference>
<dbReference type="AlphaFoldDB" id="R1CDC3"/>
<keyword evidence="2" id="KW-1015">Disulfide bond</keyword>
<dbReference type="STRING" id="1304284.L21TH_1669"/>
<keyword evidence="5" id="KW-1185">Reference proteome</keyword>
<dbReference type="EMBL" id="ARZA01000192">
    <property type="protein sequence ID" value="EOD00295.1"/>
    <property type="molecule type" value="Genomic_DNA"/>
</dbReference>
<dbReference type="OrthoDB" id="9800630at2"/>
<gene>
    <name evidence="4" type="ORF">L21TH_1669</name>
</gene>
<dbReference type="Proteomes" id="UP000013378">
    <property type="component" value="Unassembled WGS sequence"/>
</dbReference>
<keyword evidence="2" id="KW-0676">Redox-active center</keyword>
<dbReference type="eggNOG" id="COG0526">
    <property type="taxonomic scope" value="Bacteria"/>
</dbReference>
<feature type="disulfide bond" description="Redox-active" evidence="2">
    <location>
        <begin position="10"/>
        <end position="13"/>
    </location>
</feature>
<dbReference type="RefSeq" id="WP_006314033.1">
    <property type="nucleotide sequence ID" value="NZ_ARZA01000192.1"/>
</dbReference>
<dbReference type="InterPro" id="IPR012336">
    <property type="entry name" value="Thioredoxin-like_fold"/>
</dbReference>
<comment type="caution">
    <text evidence="4">The sequence shown here is derived from an EMBL/GenBank/DDBJ whole genome shotgun (WGS) entry which is preliminary data.</text>
</comment>
<accession>R1CDC3</accession>
<dbReference type="SUPFAM" id="SSF52833">
    <property type="entry name" value="Thioredoxin-like"/>
    <property type="match status" value="1"/>
</dbReference>
<reference evidence="4 5" key="1">
    <citation type="journal article" date="2015" name="Geomicrobiol. J.">
        <title>Caldisalinibacter kiritimatiensis gen. nov., sp. nov., a moderately thermohalophilic thiosulfate-reducing bacterium from a hypersaline microbial mat.</title>
        <authorList>
            <person name="Ben Hania W."/>
            <person name="Joseph M."/>
            <person name="Fiebig A."/>
            <person name="Bunk B."/>
            <person name="Klenk H.-P."/>
            <person name="Fardeau M.-L."/>
            <person name="Spring S."/>
        </authorList>
    </citation>
    <scope>NUCLEOTIDE SEQUENCE [LARGE SCALE GENOMIC DNA]</scope>
    <source>
        <strain evidence="4 5">L21-TH-D2</strain>
    </source>
</reference>
<feature type="active site" description="Nucleophile" evidence="1">
    <location>
        <position position="10"/>
    </location>
</feature>
<evidence type="ECO:0000313" key="5">
    <source>
        <dbReference type="Proteomes" id="UP000013378"/>
    </source>
</evidence>
<dbReference type="Pfam" id="PF13192">
    <property type="entry name" value="Thioredoxin_3"/>
    <property type="match status" value="1"/>
</dbReference>
<dbReference type="PIRSF" id="PIRSF037031">
    <property type="entry name" value="Redox_disulphide_2"/>
    <property type="match status" value="1"/>
</dbReference>
<protein>
    <submittedName>
        <fullName evidence="4">Redox-active disulfide protein 2</fullName>
    </submittedName>
</protein>
<organism evidence="4 5">
    <name type="scientific">Caldisalinibacter kiritimatiensis</name>
    <dbReference type="NCBI Taxonomy" id="1304284"/>
    <lineage>
        <taxon>Bacteria</taxon>
        <taxon>Bacillati</taxon>
        <taxon>Bacillota</taxon>
        <taxon>Tissierellia</taxon>
        <taxon>Tissierellales</taxon>
        <taxon>Thermohalobacteraceae</taxon>
        <taxon>Caldisalinibacter</taxon>
    </lineage>
</organism>